<dbReference type="AlphaFoldDB" id="A0A0L0EZ49"/>
<gene>
    <name evidence="2" type="ORF">SARC_17803</name>
</gene>
<evidence type="ECO:0000259" key="1">
    <source>
        <dbReference type="PROSITE" id="PS50181"/>
    </source>
</evidence>
<feature type="non-terminal residue" evidence="2">
    <location>
        <position position="63"/>
    </location>
</feature>
<dbReference type="GeneID" id="25918307"/>
<accession>A0A0L0EZ49</accession>
<dbReference type="SMART" id="SM00256">
    <property type="entry name" value="FBOX"/>
    <property type="match status" value="1"/>
</dbReference>
<proteinExistence type="predicted"/>
<dbReference type="SUPFAM" id="SSF81383">
    <property type="entry name" value="F-box domain"/>
    <property type="match status" value="1"/>
</dbReference>
<feature type="domain" description="F-box" evidence="1">
    <location>
        <begin position="2"/>
        <end position="48"/>
    </location>
</feature>
<organism evidence="2 3">
    <name type="scientific">Sphaeroforma arctica JP610</name>
    <dbReference type="NCBI Taxonomy" id="667725"/>
    <lineage>
        <taxon>Eukaryota</taxon>
        <taxon>Ichthyosporea</taxon>
        <taxon>Ichthyophonida</taxon>
        <taxon>Sphaeroforma</taxon>
    </lineage>
</organism>
<dbReference type="Proteomes" id="UP000054560">
    <property type="component" value="Unassembled WGS sequence"/>
</dbReference>
<dbReference type="RefSeq" id="XP_014143583.1">
    <property type="nucleotide sequence ID" value="XM_014288108.1"/>
</dbReference>
<evidence type="ECO:0000313" key="2">
    <source>
        <dbReference type="EMBL" id="KNC69681.1"/>
    </source>
</evidence>
<dbReference type="OrthoDB" id="6581237at2759"/>
<dbReference type="Pfam" id="PF12937">
    <property type="entry name" value="F-box-like"/>
    <property type="match status" value="1"/>
</dbReference>
<keyword evidence="3" id="KW-1185">Reference proteome</keyword>
<name>A0A0L0EZ49_9EUKA</name>
<dbReference type="EMBL" id="KQ253767">
    <property type="protein sequence ID" value="KNC69681.1"/>
    <property type="molecule type" value="Genomic_DNA"/>
</dbReference>
<dbReference type="InterPro" id="IPR001810">
    <property type="entry name" value="F-box_dom"/>
</dbReference>
<reference evidence="2 3" key="1">
    <citation type="submission" date="2011-02" db="EMBL/GenBank/DDBJ databases">
        <title>The Genome Sequence of Sphaeroforma arctica JP610.</title>
        <authorList>
            <consortium name="The Broad Institute Genome Sequencing Platform"/>
            <person name="Russ C."/>
            <person name="Cuomo C."/>
            <person name="Young S.K."/>
            <person name="Zeng Q."/>
            <person name="Gargeya S."/>
            <person name="Alvarado L."/>
            <person name="Berlin A."/>
            <person name="Chapman S.B."/>
            <person name="Chen Z."/>
            <person name="Freedman E."/>
            <person name="Gellesch M."/>
            <person name="Goldberg J."/>
            <person name="Griggs A."/>
            <person name="Gujja S."/>
            <person name="Heilman E."/>
            <person name="Heiman D."/>
            <person name="Howarth C."/>
            <person name="Mehta T."/>
            <person name="Neiman D."/>
            <person name="Pearson M."/>
            <person name="Roberts A."/>
            <person name="Saif S."/>
            <person name="Shea T."/>
            <person name="Shenoy N."/>
            <person name="Sisk P."/>
            <person name="Stolte C."/>
            <person name="Sykes S."/>
            <person name="White J."/>
            <person name="Yandava C."/>
            <person name="Burger G."/>
            <person name="Gray M.W."/>
            <person name="Holland P.W.H."/>
            <person name="King N."/>
            <person name="Lang F.B.F."/>
            <person name="Roger A.J."/>
            <person name="Ruiz-Trillo I."/>
            <person name="Haas B."/>
            <person name="Nusbaum C."/>
            <person name="Birren B."/>
        </authorList>
    </citation>
    <scope>NUCLEOTIDE SEQUENCE [LARGE SCALE GENOMIC DNA]</scope>
    <source>
        <strain evidence="2 3">JP610</strain>
    </source>
</reference>
<evidence type="ECO:0000313" key="3">
    <source>
        <dbReference type="Proteomes" id="UP000054560"/>
    </source>
</evidence>
<sequence length="63" mass="7032">MCLSGQVLPTEVILKVLGNLKYRTLLECKLVCRALNAVASDPILYKRVPHDRTGTSSTQEFLQ</sequence>
<protein>
    <recommendedName>
        <fullName evidence="1">F-box domain-containing protein</fullName>
    </recommendedName>
</protein>
<dbReference type="InterPro" id="IPR036047">
    <property type="entry name" value="F-box-like_dom_sf"/>
</dbReference>
<dbReference type="Gene3D" id="1.20.1280.50">
    <property type="match status" value="1"/>
</dbReference>
<dbReference type="PROSITE" id="PS50181">
    <property type="entry name" value="FBOX"/>
    <property type="match status" value="1"/>
</dbReference>